<evidence type="ECO:0000313" key="2">
    <source>
        <dbReference type="EMBL" id="OAD53022.1"/>
    </source>
</evidence>
<evidence type="ECO:0000256" key="1">
    <source>
        <dbReference type="SAM" id="MobiDB-lite"/>
    </source>
</evidence>
<dbReference type="Proteomes" id="UP000250275">
    <property type="component" value="Unassembled WGS sequence"/>
</dbReference>
<dbReference type="EMBL" id="KQ768935">
    <property type="protein sequence ID" value="OAD53022.1"/>
    <property type="molecule type" value="Genomic_DNA"/>
</dbReference>
<organism evidence="2 3">
    <name type="scientific">Eufriesea mexicana</name>
    <dbReference type="NCBI Taxonomy" id="516756"/>
    <lineage>
        <taxon>Eukaryota</taxon>
        <taxon>Metazoa</taxon>
        <taxon>Ecdysozoa</taxon>
        <taxon>Arthropoda</taxon>
        <taxon>Hexapoda</taxon>
        <taxon>Insecta</taxon>
        <taxon>Pterygota</taxon>
        <taxon>Neoptera</taxon>
        <taxon>Endopterygota</taxon>
        <taxon>Hymenoptera</taxon>
        <taxon>Apocrita</taxon>
        <taxon>Aculeata</taxon>
        <taxon>Apoidea</taxon>
        <taxon>Anthophila</taxon>
        <taxon>Apidae</taxon>
        <taxon>Eufriesea</taxon>
    </lineage>
</organism>
<proteinExistence type="predicted"/>
<protein>
    <submittedName>
        <fullName evidence="2">Uncharacterized protein</fullName>
    </submittedName>
</protein>
<accession>A0A310SHV3</accession>
<reference evidence="2 3" key="1">
    <citation type="submission" date="2015-07" db="EMBL/GenBank/DDBJ databases">
        <title>The genome of Eufriesea mexicana.</title>
        <authorList>
            <person name="Pan H."/>
            <person name="Kapheim K."/>
        </authorList>
    </citation>
    <scope>NUCLEOTIDE SEQUENCE [LARGE SCALE GENOMIC DNA]</scope>
    <source>
        <strain evidence="2">0111107269</strain>
        <tissue evidence="2">Whole body</tissue>
    </source>
</reference>
<feature type="region of interest" description="Disordered" evidence="1">
    <location>
        <begin position="263"/>
        <end position="282"/>
    </location>
</feature>
<name>A0A310SHV3_9HYME</name>
<feature type="region of interest" description="Disordered" evidence="1">
    <location>
        <begin position="39"/>
        <end position="68"/>
    </location>
</feature>
<feature type="compositionally biased region" description="Basic residues" evidence="1">
    <location>
        <begin position="271"/>
        <end position="282"/>
    </location>
</feature>
<gene>
    <name evidence="2" type="ORF">WN48_10941</name>
</gene>
<evidence type="ECO:0000313" key="3">
    <source>
        <dbReference type="Proteomes" id="UP000250275"/>
    </source>
</evidence>
<sequence>MAIGIKNRYPLLHTACKDTEKDIEDPYATWIPNNWSNDTLASPGKSVRDPTTGHLPLDPGTLYTGGDTSSKRGWQMTVDGKWTTSDDVRDENYTAPCRSFLICKNDAVRIFSRLESGDEGHVAEGCGMKRSMQICFHNLRNVDKIGMDRNWNGNGNSCGCKLDFFAMESDKKRRKSHFQTEVTQRFVESEAKYETVMDSLAMKLENFLKREKYNSNYSMIYLSSKYWATKLEVGDLYRTTIPQPSKSLLSIYSNEVPPSEYDLHEIPGAKGAKRRAKKGRDL</sequence>
<keyword evidence="3" id="KW-1185">Reference proteome</keyword>
<dbReference type="AlphaFoldDB" id="A0A310SHV3"/>